<feature type="domain" description="ABC-type transport auxiliary lipoprotein component" evidence="2">
    <location>
        <begin position="28"/>
        <end position="185"/>
    </location>
</feature>
<dbReference type="RefSeq" id="WP_032630370.1">
    <property type="nucleotide sequence ID" value="NZ_JPQU01000056.1"/>
</dbReference>
<dbReference type="Pfam" id="PF03886">
    <property type="entry name" value="ABC_trans_aux"/>
    <property type="match status" value="1"/>
</dbReference>
<evidence type="ECO:0000256" key="1">
    <source>
        <dbReference type="SAM" id="SignalP"/>
    </source>
</evidence>
<proteinExistence type="predicted"/>
<dbReference type="Proteomes" id="UP000028631">
    <property type="component" value="Unassembled WGS sequence"/>
</dbReference>
<dbReference type="OrthoDB" id="5949767at2"/>
<organism evidence="3 4">
    <name type="scientific">Pseudomonas syringae</name>
    <dbReference type="NCBI Taxonomy" id="317"/>
    <lineage>
        <taxon>Bacteria</taxon>
        <taxon>Pseudomonadati</taxon>
        <taxon>Pseudomonadota</taxon>
        <taxon>Gammaproteobacteria</taxon>
        <taxon>Pseudomonadales</taxon>
        <taxon>Pseudomonadaceae</taxon>
        <taxon>Pseudomonas</taxon>
    </lineage>
</organism>
<dbReference type="PROSITE" id="PS51257">
    <property type="entry name" value="PROKAR_LIPOPROTEIN"/>
    <property type="match status" value="1"/>
</dbReference>
<evidence type="ECO:0000313" key="3">
    <source>
        <dbReference type="EMBL" id="KFE53526.1"/>
    </source>
</evidence>
<evidence type="ECO:0000313" key="4">
    <source>
        <dbReference type="Proteomes" id="UP000028631"/>
    </source>
</evidence>
<reference evidence="3 4" key="1">
    <citation type="submission" date="2014-07" db="EMBL/GenBank/DDBJ databases">
        <title>Draft Genome Sequences of Environmental Pseudomonas syringae strains.</title>
        <authorList>
            <person name="Baltrus D.A."/>
            <person name="Berge O."/>
            <person name="Morris C."/>
        </authorList>
    </citation>
    <scope>NUCLEOTIDE SEQUENCE [LARGE SCALE GENOMIC DNA]</scope>
    <source>
        <strain evidence="3 4">GAW0119</strain>
    </source>
</reference>
<gene>
    <name evidence="3" type="ORF">IV01_19425</name>
</gene>
<evidence type="ECO:0000259" key="2">
    <source>
        <dbReference type="Pfam" id="PF03886"/>
    </source>
</evidence>
<dbReference type="AlphaFoldDB" id="A0A085VDL3"/>
<dbReference type="PATRIC" id="fig|317.175.peg.4050"/>
<name>A0A085VDL3_PSESX</name>
<keyword evidence="4" id="KW-1185">Reference proteome</keyword>
<protein>
    <recommendedName>
        <fullName evidence="2">ABC-type transport auxiliary lipoprotein component domain-containing protein</fullName>
    </recommendedName>
</protein>
<dbReference type="InterPro" id="IPR005586">
    <property type="entry name" value="ABC_trans_aux"/>
</dbReference>
<dbReference type="EMBL" id="JPQU01000056">
    <property type="protein sequence ID" value="KFE53526.1"/>
    <property type="molecule type" value="Genomic_DNA"/>
</dbReference>
<keyword evidence="1" id="KW-0732">Signal</keyword>
<comment type="caution">
    <text evidence="3">The sequence shown here is derived from an EMBL/GenBank/DDBJ whole genome shotgun (WGS) entry which is preliminary data.</text>
</comment>
<sequence>MKRVWLGLLTLLTFTLSSCGSTPKEQFYTLRPLAERDPAIVSPAFSVSVGPVTVPELVARQQLVLTHSDNLVEILEQTRWAAPLESILGDVIASNLGQLTGNPQIAVFSPDTRVHADYRVAVDVLRFDSVSETGAGLDARWTIRDADEKVLSTGRSIISEPTPGGDVTALIMAHDHLLAGLSRNILQAILKLKPSR</sequence>
<feature type="signal peptide" evidence="1">
    <location>
        <begin position="1"/>
        <end position="20"/>
    </location>
</feature>
<feature type="chain" id="PRO_5001798747" description="ABC-type transport auxiliary lipoprotein component domain-containing protein" evidence="1">
    <location>
        <begin position="21"/>
        <end position="196"/>
    </location>
</feature>
<dbReference type="SUPFAM" id="SSF159594">
    <property type="entry name" value="XCC0632-like"/>
    <property type="match status" value="1"/>
</dbReference>
<accession>A0A085VDL3</accession>
<dbReference type="Gene3D" id="3.40.50.10610">
    <property type="entry name" value="ABC-type transport auxiliary lipoprotein component"/>
    <property type="match status" value="1"/>
</dbReference>